<gene>
    <name evidence="13" type="primary">VPS15</name>
    <name evidence="13" type="ORF">H4219_004447</name>
</gene>
<keyword evidence="14" id="KW-1185">Reference proteome</keyword>
<dbReference type="SUPFAM" id="SSF50978">
    <property type="entry name" value="WD40 repeat-like"/>
    <property type="match status" value="1"/>
</dbReference>
<feature type="region of interest" description="Disordered" evidence="11">
    <location>
        <begin position="355"/>
        <end position="385"/>
    </location>
</feature>
<keyword evidence="7 13" id="KW-0418">Kinase</keyword>
<dbReference type="SUPFAM" id="SSF56112">
    <property type="entry name" value="Protein kinase-like (PK-like)"/>
    <property type="match status" value="1"/>
</dbReference>
<feature type="compositionally biased region" description="Polar residues" evidence="11">
    <location>
        <begin position="1865"/>
        <end position="1881"/>
    </location>
</feature>
<dbReference type="InterPro" id="IPR021133">
    <property type="entry name" value="HEAT_type_2"/>
</dbReference>
<dbReference type="Gene3D" id="1.10.510.10">
    <property type="entry name" value="Transferase(Phosphotransferase) domain 1"/>
    <property type="match status" value="1"/>
</dbReference>
<evidence type="ECO:0000256" key="5">
    <source>
        <dbReference type="ARBA" id="ARBA00022737"/>
    </source>
</evidence>
<dbReference type="InterPro" id="IPR045162">
    <property type="entry name" value="Vps15-like"/>
</dbReference>
<feature type="region of interest" description="Disordered" evidence="11">
    <location>
        <begin position="1675"/>
        <end position="1701"/>
    </location>
</feature>
<dbReference type="GO" id="GO:0005524">
    <property type="term" value="F:ATP binding"/>
    <property type="evidence" value="ECO:0007669"/>
    <property type="project" value="UniProtKB-KW"/>
</dbReference>
<dbReference type="InterPro" id="IPR000719">
    <property type="entry name" value="Prot_kinase_dom"/>
</dbReference>
<feature type="region of interest" description="Disordered" evidence="11">
    <location>
        <begin position="1238"/>
        <end position="1257"/>
    </location>
</feature>
<evidence type="ECO:0000256" key="6">
    <source>
        <dbReference type="ARBA" id="ARBA00022741"/>
    </source>
</evidence>
<dbReference type="InterPro" id="IPR011009">
    <property type="entry name" value="Kinase-like_dom_sf"/>
</dbReference>
<keyword evidence="6" id="KW-0547">Nucleotide-binding</keyword>
<dbReference type="InterPro" id="IPR055231">
    <property type="entry name" value="2AA_helical"/>
</dbReference>
<dbReference type="GO" id="GO:0004674">
    <property type="term" value="F:protein serine/threonine kinase activity"/>
    <property type="evidence" value="ECO:0007669"/>
    <property type="project" value="UniProtKB-KW"/>
</dbReference>
<dbReference type="PANTHER" id="PTHR17583:SF0">
    <property type="entry name" value="PHOSPHOINOSITIDE 3-KINASE REGULATORY SUBUNIT 4"/>
    <property type="match status" value="1"/>
</dbReference>
<dbReference type="GO" id="GO:0034272">
    <property type="term" value="C:phosphatidylinositol 3-kinase complex, class III, type II"/>
    <property type="evidence" value="ECO:0007669"/>
    <property type="project" value="TreeGrafter"/>
</dbReference>
<evidence type="ECO:0000256" key="11">
    <source>
        <dbReference type="SAM" id="MobiDB-lite"/>
    </source>
</evidence>
<dbReference type="GO" id="GO:0045324">
    <property type="term" value="P:late endosome to vacuole transport"/>
    <property type="evidence" value="ECO:0007669"/>
    <property type="project" value="InterPro"/>
</dbReference>
<evidence type="ECO:0000256" key="8">
    <source>
        <dbReference type="ARBA" id="ARBA00022840"/>
    </source>
</evidence>
<dbReference type="PROSITE" id="PS50011">
    <property type="entry name" value="PROTEIN_KINASE_DOM"/>
    <property type="match status" value="1"/>
</dbReference>
<evidence type="ECO:0000256" key="1">
    <source>
        <dbReference type="ARBA" id="ARBA00012513"/>
    </source>
</evidence>
<dbReference type="Gene3D" id="1.25.10.10">
    <property type="entry name" value="Leucine-rich Repeat Variant"/>
    <property type="match status" value="2"/>
</dbReference>
<dbReference type="PROSITE" id="PS00678">
    <property type="entry name" value="WD_REPEATS_1"/>
    <property type="match status" value="1"/>
</dbReference>
<feature type="region of interest" description="Disordered" evidence="11">
    <location>
        <begin position="1846"/>
        <end position="1920"/>
    </location>
</feature>
<dbReference type="Proteomes" id="UP001150538">
    <property type="component" value="Unassembled WGS sequence"/>
</dbReference>
<dbReference type="InterPro" id="IPR011989">
    <property type="entry name" value="ARM-like"/>
</dbReference>
<dbReference type="InterPro" id="IPR015943">
    <property type="entry name" value="WD40/YVTN_repeat-like_dom_sf"/>
</dbReference>
<dbReference type="Gene3D" id="2.130.10.10">
    <property type="entry name" value="YVTN repeat-like/Quinoprotein amine dehydrogenase"/>
    <property type="match status" value="2"/>
</dbReference>
<dbReference type="PROSITE" id="PS50077">
    <property type="entry name" value="HEAT_REPEAT"/>
    <property type="match status" value="1"/>
</dbReference>
<keyword evidence="3 10" id="KW-0853">WD repeat</keyword>
<dbReference type="Pfam" id="PF22956">
    <property type="entry name" value="VPS15-like_hel"/>
    <property type="match status" value="2"/>
</dbReference>
<organism evidence="13 14">
    <name type="scientific">Mycoemilia scoparia</name>
    <dbReference type="NCBI Taxonomy" id="417184"/>
    <lineage>
        <taxon>Eukaryota</taxon>
        <taxon>Fungi</taxon>
        <taxon>Fungi incertae sedis</taxon>
        <taxon>Zoopagomycota</taxon>
        <taxon>Kickxellomycotina</taxon>
        <taxon>Kickxellomycetes</taxon>
        <taxon>Kickxellales</taxon>
        <taxon>Kickxellaceae</taxon>
        <taxon>Mycoemilia</taxon>
    </lineage>
</organism>
<feature type="repeat" description="HEAT" evidence="9">
    <location>
        <begin position="555"/>
        <end position="587"/>
    </location>
</feature>
<feature type="compositionally biased region" description="Low complexity" evidence="11">
    <location>
        <begin position="1242"/>
        <end position="1257"/>
    </location>
</feature>
<evidence type="ECO:0000256" key="3">
    <source>
        <dbReference type="ARBA" id="ARBA00022574"/>
    </source>
</evidence>
<feature type="compositionally biased region" description="Polar residues" evidence="11">
    <location>
        <begin position="1907"/>
        <end position="1920"/>
    </location>
</feature>
<sequence>MGQANSHGLVAYADFQPPLTAGLSSLSEEMGVTIQYDKSLRSTRFMKTIRCYHPKEGMIVVKIFTKPTYMRQRLKLEPYVKSVRSQHAAVQDLENILSYSSVIETDGAVFLIRQCTHHNLYDRISTRPFLSTMIEKKWIIFQILIALRESHMRGVCHGSLRTENILLTSWNWVYLSDYAPYKPTYLPADDPANFAYFFDTSARRICYVAPERFYDPDSTTAKWLSATEQQEQDITIGAGNNNAQYDLALKPGMDIFSAGCVIAEIIMDGTPMFNLSQILQYRGGDDSGVDMKLEKIEDSDIRDMVQCMISRDPSKRPDAEECLNRWQGLVFPDAFYSPLYTELLDIGSAFPYSPQHHNSVHSSSSHPQLHHQPGQSQIGGSLSKMDYAANHGSPATIISMSDMDGLGSDEIPGIILHTSDGRIARLYHHWPPLATQLSLCPDLRISETPTIITNNMATDYPKNDIAAILFTFVSSYLRNCAYSTSRRHGLELIQSLSFSLSDNIVMDRVVPLVISIATKDEAATTRVAAIYVLQNLLVNVDSIRSVDNRVFEDYLIPQLLRLASDPETVVRVALARTIAVFMETANRFAQLAFKNENDPDYADSISKGISSPLTADTQGNSSVINDKGANDEMVELLSLQYHFRECVGHLLADPSSEVKRALLLNFHRLCLYFHHWATIPSAALLINSNADATGEDVNSPQMTSISALKTSNSTTAENDTKDFLLSHIITYLNDRDSWLLRSYFFEAIVGVAVLVGRHALEEYIIPLMSQAIGDNEEFVIGSVLKAFSRLTKAGMMGNMVIREKVKELAPLLVHPNEWLRSNTINFIETASQKLPQIDQIVVISPVTRPCTRYDITSFEASVLTEALDTPISLSVYHEAVQLVMTLGRQLPETTFGYELKRLASTDVNIDSYPQLAQLTGTECHKLTLLKRFVEDSARNLQRQNMLIINNQDDGLGDDGIDNSSNSIQLKNIGASLHTVFLSPEDTNKHVPVDVRDVVGDRGGLAATTAASSSLGMKHSMGISHEGRVSFSSEGHLSTTSGYNTNQSGGLAPSSIIRTVGVGVGSAGFASQAVSSIGSQNRRNSNGESVSAIGDTMSESGTMKMLGGDRDLKSNTKRVVSQVSLSNAVATADSMSFSGRSNNNNSRTLKNKRPVAAAVIGTSATTTKTGGQTPGNDLIRGRGHSSDILSQLQKLSLDYAVSEPGTVSQTGTNEQQQQGDGDVETVSIDQSTAQFDTRAPITHSNKQQQKQDHQNQSQSINKPLLLSAEEALLAAGVDPFTLGDYGRRRSVARLLHKKATEAFPLAIANLGLSYPPNPNGHHHSGHYHNTPKRGPLGTSIMSGGSGSGMRHWEPEGILVAMLCDHQEAIRTMELSADHTILATGGDDGVIRIWDTHGFIKNVVHRPCAIHHQGGHVIHISFIAQTHSFVSCSDNGRIDLVRVDIESISEMVNAPIHHGQCTLFRKHVLRPREYGVQAEYMKTENGGVLVVATNQSRLVGYNLRTFDKVWEISISPNYGRVTCFGAEPKARWLVLGTAAGRLVLVDLRFHLVVKTYRHPLGSRIHQVSYYVAASDKERKGSSASGGKSNRDEASVLVAAANGDLSILGVESGEWKVTLATRGWDDIQKEMERYYYYCSNIMSEKSDDSDSTDSDMPPDVLETLYLFNKRRIDQDTDSFDDVGYGSPDQRNAVDNKNDDDDDDFEILPSNEKTPKTMMTKLSYPNAIRSIFHIPKSTFVVAGGNDCKIRFWNLQHLEKSYVIAGNGFTNRFTYESYKVGDTVYHCELSGQGEGSGGLNPGHHQQRPTTSSSMVGSHHGSGHATRHGRTLSSGSGGGGGYKRLSLLSAVLSPSRSGRSSNPITTARPESGSNSGRNPISAMSSNFGSDVDSDDYNSNNSGNSRRSSLELRPQSSSAFNTSANMGTRTHRNRILPPALDQRIGSHMDSVTSIQITRVPSPMLIVGSRDGSVRIYI</sequence>
<feature type="compositionally biased region" description="Polar residues" evidence="11">
    <location>
        <begin position="1846"/>
        <end position="1859"/>
    </location>
</feature>
<feature type="compositionally biased region" description="Polar residues" evidence="11">
    <location>
        <begin position="1204"/>
        <end position="1218"/>
    </location>
</feature>
<feature type="repeat" description="WD" evidence="10">
    <location>
        <begin position="1937"/>
        <end position="1970"/>
    </location>
</feature>
<feature type="repeat" description="WD" evidence="10">
    <location>
        <begin position="1361"/>
        <end position="1393"/>
    </location>
</feature>
<dbReference type="OrthoDB" id="242910at2759"/>
<protein>
    <recommendedName>
        <fullName evidence="1">non-specific serine/threonine protein kinase</fullName>
        <ecNumber evidence="1">2.7.11.1</ecNumber>
    </recommendedName>
</protein>
<dbReference type="PROSITE" id="PS50082">
    <property type="entry name" value="WD_REPEATS_2"/>
    <property type="match status" value="3"/>
</dbReference>
<dbReference type="PANTHER" id="PTHR17583">
    <property type="entry name" value="PHOSPHOINOSITIDE 3-KINASE REGULATORY SUBUNIT 4"/>
    <property type="match status" value="1"/>
</dbReference>
<feature type="domain" description="Protein kinase" evidence="12">
    <location>
        <begin position="34"/>
        <end position="336"/>
    </location>
</feature>
<feature type="region of interest" description="Disordered" evidence="11">
    <location>
        <begin position="1203"/>
        <end position="1223"/>
    </location>
</feature>
<dbReference type="GO" id="GO:0016236">
    <property type="term" value="P:macroautophagy"/>
    <property type="evidence" value="ECO:0007669"/>
    <property type="project" value="InterPro"/>
</dbReference>
<keyword evidence="5" id="KW-0677">Repeat</keyword>
<keyword evidence="4 13" id="KW-0808">Transferase</keyword>
<accession>A0A9W8DMU7</accession>
<feature type="compositionally biased region" description="Low complexity" evidence="11">
    <location>
        <begin position="355"/>
        <end position="376"/>
    </location>
</feature>
<name>A0A9W8DMU7_9FUNG</name>
<feature type="compositionally biased region" description="Basic residues" evidence="11">
    <location>
        <begin position="1815"/>
        <end position="1824"/>
    </location>
</feature>
<feature type="compositionally biased region" description="Low complexity" evidence="11">
    <location>
        <begin position="1890"/>
        <end position="1900"/>
    </location>
</feature>
<evidence type="ECO:0000256" key="4">
    <source>
        <dbReference type="ARBA" id="ARBA00022679"/>
    </source>
</evidence>
<dbReference type="EC" id="2.7.11.1" evidence="1"/>
<evidence type="ECO:0000259" key="12">
    <source>
        <dbReference type="PROSITE" id="PS50011"/>
    </source>
</evidence>
<evidence type="ECO:0000256" key="10">
    <source>
        <dbReference type="PROSITE-ProRule" id="PRU00221"/>
    </source>
</evidence>
<dbReference type="GO" id="GO:0005770">
    <property type="term" value="C:late endosome"/>
    <property type="evidence" value="ECO:0007669"/>
    <property type="project" value="TreeGrafter"/>
</dbReference>
<evidence type="ECO:0000313" key="13">
    <source>
        <dbReference type="EMBL" id="KAJ1915194.1"/>
    </source>
</evidence>
<dbReference type="InterPro" id="IPR036322">
    <property type="entry name" value="WD40_repeat_dom_sf"/>
</dbReference>
<keyword evidence="2" id="KW-0723">Serine/threonine-protein kinase</keyword>
<dbReference type="CDD" id="cd13980">
    <property type="entry name" value="STKc_Vps15"/>
    <property type="match status" value="1"/>
</dbReference>
<evidence type="ECO:0000256" key="7">
    <source>
        <dbReference type="ARBA" id="ARBA00022777"/>
    </source>
</evidence>
<dbReference type="SUPFAM" id="SSF48371">
    <property type="entry name" value="ARM repeat"/>
    <property type="match status" value="1"/>
</dbReference>
<dbReference type="PROSITE" id="PS50294">
    <property type="entry name" value="WD_REPEATS_REGION"/>
    <property type="match status" value="2"/>
</dbReference>
<evidence type="ECO:0000256" key="9">
    <source>
        <dbReference type="PROSITE-ProRule" id="PRU00103"/>
    </source>
</evidence>
<evidence type="ECO:0000313" key="14">
    <source>
        <dbReference type="Proteomes" id="UP001150538"/>
    </source>
</evidence>
<dbReference type="InterPro" id="IPR016024">
    <property type="entry name" value="ARM-type_fold"/>
</dbReference>
<dbReference type="InterPro" id="IPR019775">
    <property type="entry name" value="WD40_repeat_CS"/>
</dbReference>
<reference evidence="13" key="1">
    <citation type="submission" date="2022-07" db="EMBL/GenBank/DDBJ databases">
        <title>Phylogenomic reconstructions and comparative analyses of Kickxellomycotina fungi.</title>
        <authorList>
            <person name="Reynolds N.K."/>
            <person name="Stajich J.E."/>
            <person name="Barry K."/>
            <person name="Grigoriev I.V."/>
            <person name="Crous P."/>
            <person name="Smith M.E."/>
        </authorList>
    </citation>
    <scope>NUCLEOTIDE SEQUENCE</scope>
    <source>
        <strain evidence="13">NBRC 100468</strain>
    </source>
</reference>
<dbReference type="SMART" id="SM00220">
    <property type="entry name" value="S_TKc"/>
    <property type="match status" value="1"/>
</dbReference>
<dbReference type="SMART" id="SM00320">
    <property type="entry name" value="WD40"/>
    <property type="match status" value="3"/>
</dbReference>
<evidence type="ECO:0000256" key="2">
    <source>
        <dbReference type="ARBA" id="ARBA00022527"/>
    </source>
</evidence>
<dbReference type="InterPro" id="IPR001680">
    <property type="entry name" value="WD40_rpt"/>
</dbReference>
<dbReference type="GO" id="GO:0071561">
    <property type="term" value="C:nucleus-vacuole junction"/>
    <property type="evidence" value="ECO:0007669"/>
    <property type="project" value="TreeGrafter"/>
</dbReference>
<dbReference type="EMBL" id="JANBPU010000158">
    <property type="protein sequence ID" value="KAJ1915194.1"/>
    <property type="molecule type" value="Genomic_DNA"/>
</dbReference>
<keyword evidence="8" id="KW-0067">ATP-binding</keyword>
<dbReference type="GO" id="GO:0006623">
    <property type="term" value="P:protein targeting to vacuole"/>
    <property type="evidence" value="ECO:0007669"/>
    <property type="project" value="TreeGrafter"/>
</dbReference>
<dbReference type="GO" id="GO:0034271">
    <property type="term" value="C:phosphatidylinositol 3-kinase complex, class III, type I"/>
    <property type="evidence" value="ECO:0007669"/>
    <property type="project" value="TreeGrafter"/>
</dbReference>
<dbReference type="Pfam" id="PF00400">
    <property type="entry name" value="WD40"/>
    <property type="match status" value="2"/>
</dbReference>
<proteinExistence type="predicted"/>
<feature type="repeat" description="WD" evidence="10">
    <location>
        <begin position="1717"/>
        <end position="1758"/>
    </location>
</feature>
<feature type="region of interest" description="Disordered" evidence="11">
    <location>
        <begin position="1787"/>
        <end position="1833"/>
    </location>
</feature>
<comment type="caution">
    <text evidence="13">The sequence shown here is derived from an EMBL/GenBank/DDBJ whole genome shotgun (WGS) entry which is preliminary data.</text>
</comment>